<feature type="transmembrane region" description="Helical" evidence="7">
    <location>
        <begin position="174"/>
        <end position="195"/>
    </location>
</feature>
<dbReference type="PANTHER" id="PTHR33508:SF1">
    <property type="entry name" value="UPF0056 MEMBRANE PROTEIN YHCE"/>
    <property type="match status" value="1"/>
</dbReference>
<dbReference type="Pfam" id="PF01914">
    <property type="entry name" value="MarC"/>
    <property type="match status" value="1"/>
</dbReference>
<feature type="transmembrane region" description="Helical" evidence="7">
    <location>
        <begin position="6"/>
        <end position="28"/>
    </location>
</feature>
<dbReference type="Proteomes" id="UP001156666">
    <property type="component" value="Unassembled WGS sequence"/>
</dbReference>
<evidence type="ECO:0000256" key="7">
    <source>
        <dbReference type="RuleBase" id="RU362048"/>
    </source>
</evidence>
<evidence type="ECO:0000313" key="9">
    <source>
        <dbReference type="Proteomes" id="UP001156666"/>
    </source>
</evidence>
<comment type="caution">
    <text evidence="8">The sequence shown here is derived from an EMBL/GenBank/DDBJ whole genome shotgun (WGS) entry which is preliminary data.</text>
</comment>
<reference evidence="8" key="1">
    <citation type="journal article" date="2014" name="Int. J. Syst. Evol. Microbiol.">
        <title>Complete genome sequence of Corynebacterium casei LMG S-19264T (=DSM 44701T), isolated from a smear-ripened cheese.</title>
        <authorList>
            <consortium name="US DOE Joint Genome Institute (JGI-PGF)"/>
            <person name="Walter F."/>
            <person name="Albersmeier A."/>
            <person name="Kalinowski J."/>
            <person name="Ruckert C."/>
        </authorList>
    </citation>
    <scope>NUCLEOTIDE SEQUENCE</scope>
    <source>
        <strain evidence="8">NBRC 108769</strain>
    </source>
</reference>
<dbReference type="PANTHER" id="PTHR33508">
    <property type="entry name" value="UPF0056 MEMBRANE PROTEIN YHCE"/>
    <property type="match status" value="1"/>
</dbReference>
<feature type="transmembrane region" description="Helical" evidence="7">
    <location>
        <begin position="113"/>
        <end position="133"/>
    </location>
</feature>
<organism evidence="8 9">
    <name type="scientific">Portibacter lacus</name>
    <dbReference type="NCBI Taxonomy" id="1099794"/>
    <lineage>
        <taxon>Bacteria</taxon>
        <taxon>Pseudomonadati</taxon>
        <taxon>Bacteroidota</taxon>
        <taxon>Saprospiria</taxon>
        <taxon>Saprospirales</taxon>
        <taxon>Haliscomenobacteraceae</taxon>
        <taxon>Portibacter</taxon>
    </lineage>
</organism>
<comment type="subcellular location">
    <subcellularLocation>
        <location evidence="1 7">Cell membrane</location>
        <topology evidence="1 7">Multi-pass membrane protein</topology>
    </subcellularLocation>
</comment>
<reference evidence="8" key="2">
    <citation type="submission" date="2023-01" db="EMBL/GenBank/DDBJ databases">
        <title>Draft genome sequence of Portibacter lacus strain NBRC 108769.</title>
        <authorList>
            <person name="Sun Q."/>
            <person name="Mori K."/>
        </authorList>
    </citation>
    <scope>NUCLEOTIDE SEQUENCE</scope>
    <source>
        <strain evidence="8">NBRC 108769</strain>
    </source>
</reference>
<gene>
    <name evidence="8" type="ORF">GCM10007940_11390</name>
</gene>
<dbReference type="EMBL" id="BSOH01000005">
    <property type="protein sequence ID" value="GLR16524.1"/>
    <property type="molecule type" value="Genomic_DNA"/>
</dbReference>
<proteinExistence type="inferred from homology"/>
<keyword evidence="3" id="KW-1003">Cell membrane</keyword>
<sequence>MEDLITFSITVFTGFFAIMNPIANVPIFTSLVQGADTEKQKEIASKSTLIAFIIVVSFVILGQFIFELFGITIPAFKITGGILIFYVGFEMLQSKKSSVKHLKSPNIDEDIAISPLAIPILAGPGTIVTATNYVTDADFVQTFIVVGVFGLMCVITYFVFILSEKLVKLVGNNFISVVGKIMGLIIAIIGTNMIIEGIKITFNIS</sequence>
<keyword evidence="6 7" id="KW-0472">Membrane</keyword>
<dbReference type="NCBIfam" id="TIGR00427">
    <property type="entry name" value="NAAT family transporter"/>
    <property type="match status" value="1"/>
</dbReference>
<dbReference type="GO" id="GO:0005886">
    <property type="term" value="C:plasma membrane"/>
    <property type="evidence" value="ECO:0007669"/>
    <property type="project" value="UniProtKB-SubCell"/>
</dbReference>
<evidence type="ECO:0000313" key="8">
    <source>
        <dbReference type="EMBL" id="GLR16524.1"/>
    </source>
</evidence>
<evidence type="ECO:0000256" key="1">
    <source>
        <dbReference type="ARBA" id="ARBA00004651"/>
    </source>
</evidence>
<evidence type="ECO:0000256" key="4">
    <source>
        <dbReference type="ARBA" id="ARBA00022692"/>
    </source>
</evidence>
<name>A0AA37SP16_9BACT</name>
<keyword evidence="4 7" id="KW-0812">Transmembrane</keyword>
<evidence type="ECO:0000256" key="6">
    <source>
        <dbReference type="ARBA" id="ARBA00023136"/>
    </source>
</evidence>
<dbReference type="AlphaFoldDB" id="A0AA37SP16"/>
<dbReference type="InterPro" id="IPR002771">
    <property type="entry name" value="Multi_antbiot-R_MarC"/>
</dbReference>
<comment type="similarity">
    <text evidence="2 7">Belongs to the UPF0056 (MarC) family.</text>
</comment>
<feature type="transmembrane region" description="Helical" evidence="7">
    <location>
        <begin position="72"/>
        <end position="92"/>
    </location>
</feature>
<keyword evidence="9" id="KW-1185">Reference proteome</keyword>
<dbReference type="RefSeq" id="WP_235293326.1">
    <property type="nucleotide sequence ID" value="NZ_BSOH01000005.1"/>
</dbReference>
<feature type="transmembrane region" description="Helical" evidence="7">
    <location>
        <begin position="139"/>
        <end position="162"/>
    </location>
</feature>
<keyword evidence="5 7" id="KW-1133">Transmembrane helix</keyword>
<evidence type="ECO:0000256" key="5">
    <source>
        <dbReference type="ARBA" id="ARBA00022989"/>
    </source>
</evidence>
<evidence type="ECO:0000256" key="3">
    <source>
        <dbReference type="ARBA" id="ARBA00022475"/>
    </source>
</evidence>
<accession>A0AA37SP16</accession>
<evidence type="ECO:0000256" key="2">
    <source>
        <dbReference type="ARBA" id="ARBA00009784"/>
    </source>
</evidence>
<protein>
    <recommendedName>
        <fullName evidence="7">UPF0056 membrane protein</fullName>
    </recommendedName>
</protein>
<feature type="transmembrane region" description="Helical" evidence="7">
    <location>
        <begin position="49"/>
        <end position="66"/>
    </location>
</feature>